<gene>
    <name evidence="1" type="ORF">J2S10_002989</name>
</gene>
<proteinExistence type="predicted"/>
<sequence>MKINESEFNRDCNKLLDITSYLVEKEAECPEYLFNVYKRYYESKRYSEALEYLSQSLNKGFPISEFEMGQHYYFGSAQLELPKNHFNAFQCYSIAADLGHAGAQFSLGYMYLKGEGVVSDVKQAILLLDNAANQGLNEALDLLGKIYQHGYYEITPDFKKAERYYKFAVNQDYSPSIFHLALLLENLHRYEEAYELFIHSAKMGVIEAINYNMSTYK</sequence>
<organism evidence="1 2">
    <name type="scientific">Neobacillus ginsengisoli</name>
    <dbReference type="NCBI Taxonomy" id="904295"/>
    <lineage>
        <taxon>Bacteria</taxon>
        <taxon>Bacillati</taxon>
        <taxon>Bacillota</taxon>
        <taxon>Bacilli</taxon>
        <taxon>Bacillales</taxon>
        <taxon>Bacillaceae</taxon>
        <taxon>Neobacillus</taxon>
    </lineage>
</organism>
<evidence type="ECO:0000313" key="1">
    <source>
        <dbReference type="EMBL" id="MDQ0199807.1"/>
    </source>
</evidence>
<dbReference type="PANTHER" id="PTHR11102">
    <property type="entry name" value="SEL-1-LIKE PROTEIN"/>
    <property type="match status" value="1"/>
</dbReference>
<protein>
    <submittedName>
        <fullName evidence="1">TPR repeat protein</fullName>
    </submittedName>
</protein>
<dbReference type="SUPFAM" id="SSF81901">
    <property type="entry name" value="HCP-like"/>
    <property type="match status" value="1"/>
</dbReference>
<comment type="caution">
    <text evidence="1">The sequence shown here is derived from an EMBL/GenBank/DDBJ whole genome shotgun (WGS) entry which is preliminary data.</text>
</comment>
<dbReference type="Pfam" id="PF08238">
    <property type="entry name" value="Sel1"/>
    <property type="match status" value="3"/>
</dbReference>
<dbReference type="InterPro" id="IPR011990">
    <property type="entry name" value="TPR-like_helical_dom_sf"/>
</dbReference>
<dbReference type="RefSeq" id="WP_307409071.1">
    <property type="nucleotide sequence ID" value="NZ_JAUSTW010000004.1"/>
</dbReference>
<dbReference type="SMART" id="SM00671">
    <property type="entry name" value="SEL1"/>
    <property type="match status" value="4"/>
</dbReference>
<dbReference type="Gene3D" id="1.25.40.10">
    <property type="entry name" value="Tetratricopeptide repeat domain"/>
    <property type="match status" value="1"/>
</dbReference>
<accession>A0ABT9XW62</accession>
<dbReference type="EMBL" id="JAUSTW010000004">
    <property type="protein sequence ID" value="MDQ0199807.1"/>
    <property type="molecule type" value="Genomic_DNA"/>
</dbReference>
<dbReference type="InterPro" id="IPR006597">
    <property type="entry name" value="Sel1-like"/>
</dbReference>
<dbReference type="Proteomes" id="UP001224122">
    <property type="component" value="Unassembled WGS sequence"/>
</dbReference>
<name>A0ABT9XW62_9BACI</name>
<reference evidence="1 2" key="1">
    <citation type="submission" date="2023-07" db="EMBL/GenBank/DDBJ databases">
        <title>Genomic Encyclopedia of Type Strains, Phase IV (KMG-IV): sequencing the most valuable type-strain genomes for metagenomic binning, comparative biology and taxonomic classification.</title>
        <authorList>
            <person name="Goeker M."/>
        </authorList>
    </citation>
    <scope>NUCLEOTIDE SEQUENCE [LARGE SCALE GENOMIC DNA]</scope>
    <source>
        <strain evidence="1 2">DSM 27594</strain>
    </source>
</reference>
<dbReference type="PANTHER" id="PTHR11102:SF160">
    <property type="entry name" value="ERAD-ASSOCIATED E3 UBIQUITIN-PROTEIN LIGASE COMPONENT HRD3"/>
    <property type="match status" value="1"/>
</dbReference>
<dbReference type="InterPro" id="IPR050767">
    <property type="entry name" value="Sel1_AlgK"/>
</dbReference>
<keyword evidence="2" id="KW-1185">Reference proteome</keyword>
<evidence type="ECO:0000313" key="2">
    <source>
        <dbReference type="Proteomes" id="UP001224122"/>
    </source>
</evidence>